<accession>A0ABP1FWM4</accession>
<gene>
    <name evidence="1" type="primary">g6966</name>
    <name evidence="1" type="ORF">VP750_LOCUS5959</name>
</gene>
<dbReference type="Proteomes" id="UP001497392">
    <property type="component" value="Unassembled WGS sequence"/>
</dbReference>
<organism evidence="1 2">
    <name type="scientific">Coccomyxa viridis</name>
    <dbReference type="NCBI Taxonomy" id="1274662"/>
    <lineage>
        <taxon>Eukaryota</taxon>
        <taxon>Viridiplantae</taxon>
        <taxon>Chlorophyta</taxon>
        <taxon>core chlorophytes</taxon>
        <taxon>Trebouxiophyceae</taxon>
        <taxon>Trebouxiophyceae incertae sedis</taxon>
        <taxon>Coccomyxaceae</taxon>
        <taxon>Coccomyxa</taxon>
    </lineage>
</organism>
<reference evidence="1 2" key="1">
    <citation type="submission" date="2024-06" db="EMBL/GenBank/DDBJ databases">
        <authorList>
            <person name="Kraege A."/>
            <person name="Thomma B."/>
        </authorList>
    </citation>
    <scope>NUCLEOTIDE SEQUENCE [LARGE SCALE GENOMIC DNA]</scope>
</reference>
<sequence>MAWYLRTLQHKGPWSPSSAPALGVTRSVLVCGQAGFRGVLGAPESLYEDIIKDLGSNVRRVSPAREGKLQAVEARVEELESTRPKLKCTRMR</sequence>
<keyword evidence="2" id="KW-1185">Reference proteome</keyword>
<name>A0ABP1FWM4_9CHLO</name>
<proteinExistence type="predicted"/>
<evidence type="ECO:0000313" key="1">
    <source>
        <dbReference type="EMBL" id="CAL5224300.1"/>
    </source>
</evidence>
<protein>
    <submittedName>
        <fullName evidence="1">G6966 protein</fullName>
    </submittedName>
</protein>
<dbReference type="EMBL" id="CAXHTA020000010">
    <property type="protein sequence ID" value="CAL5224300.1"/>
    <property type="molecule type" value="Genomic_DNA"/>
</dbReference>
<evidence type="ECO:0000313" key="2">
    <source>
        <dbReference type="Proteomes" id="UP001497392"/>
    </source>
</evidence>
<comment type="caution">
    <text evidence="1">The sequence shown here is derived from an EMBL/GenBank/DDBJ whole genome shotgun (WGS) entry which is preliminary data.</text>
</comment>